<keyword evidence="1" id="KW-1133">Transmembrane helix</keyword>
<feature type="transmembrane region" description="Helical" evidence="1">
    <location>
        <begin position="120"/>
        <end position="142"/>
    </location>
</feature>
<accession>A0ABT3RVZ4</accession>
<reference evidence="2 3" key="1">
    <citation type="submission" date="2022-11" db="EMBL/GenBank/DDBJ databases">
        <title>The characterization of three novel Bacteroidetes species and genomic analysis of their roles in tidal elemental geochemical cycles.</title>
        <authorList>
            <person name="Ma K."/>
        </authorList>
    </citation>
    <scope>NUCLEOTIDE SEQUENCE [LARGE SCALE GENOMIC DNA]</scope>
    <source>
        <strain evidence="2 3">M17</strain>
    </source>
</reference>
<dbReference type="EMBL" id="JAPFQN010000010">
    <property type="protein sequence ID" value="MCX2745513.1"/>
    <property type="molecule type" value="Genomic_DNA"/>
</dbReference>
<evidence type="ECO:0000313" key="2">
    <source>
        <dbReference type="EMBL" id="MCX2745513.1"/>
    </source>
</evidence>
<keyword evidence="1" id="KW-0472">Membrane</keyword>
<dbReference type="RefSeq" id="WP_266058105.1">
    <property type="nucleotide sequence ID" value="NZ_JAPFQN010000010.1"/>
</dbReference>
<feature type="transmembrane region" description="Helical" evidence="1">
    <location>
        <begin position="178"/>
        <end position="196"/>
    </location>
</feature>
<evidence type="ECO:0000313" key="3">
    <source>
        <dbReference type="Proteomes" id="UP001209885"/>
    </source>
</evidence>
<sequence length="241" mass="27931">MSIKVKYNFFFIWSILFLIIVLIGFIPSFLLRPLFKDTSIPIYLTIHGVIMIAWFIGYFHQNLLIARGKVVNHMKNGIFWFVLAIIMLLTNFNVVIEISSEVIEVKKSYSEKIRTFENSGMLAIGNLYLTLCSSIFILIGYLKRKQTDIHKRALFIACIYLLVPAFDRFMRPFSLEDISPALNFLVLMHLVPLSLIIYDIKKYRKPKIISIGGLIFLALSIPIISLIIKYDFHKDLIKFLG</sequence>
<protein>
    <submittedName>
        <fullName evidence="2">Uncharacterized protein</fullName>
    </submittedName>
</protein>
<name>A0ABT3RVZ4_9BACT</name>
<feature type="transmembrane region" description="Helical" evidence="1">
    <location>
        <begin position="208"/>
        <end position="228"/>
    </location>
</feature>
<feature type="transmembrane region" description="Helical" evidence="1">
    <location>
        <begin position="42"/>
        <end position="66"/>
    </location>
</feature>
<dbReference type="Proteomes" id="UP001209885">
    <property type="component" value="Unassembled WGS sequence"/>
</dbReference>
<feature type="transmembrane region" description="Helical" evidence="1">
    <location>
        <begin position="7"/>
        <end position="30"/>
    </location>
</feature>
<feature type="transmembrane region" description="Helical" evidence="1">
    <location>
        <begin position="149"/>
        <end position="166"/>
    </location>
</feature>
<gene>
    <name evidence="2" type="ORF">OO013_16655</name>
</gene>
<evidence type="ECO:0000256" key="1">
    <source>
        <dbReference type="SAM" id="Phobius"/>
    </source>
</evidence>
<keyword evidence="1" id="KW-0812">Transmembrane</keyword>
<organism evidence="2 3">
    <name type="scientific">Mangrovivirga halotolerans</name>
    <dbReference type="NCBI Taxonomy" id="2993936"/>
    <lineage>
        <taxon>Bacteria</taxon>
        <taxon>Pseudomonadati</taxon>
        <taxon>Bacteroidota</taxon>
        <taxon>Cytophagia</taxon>
        <taxon>Cytophagales</taxon>
        <taxon>Mangrovivirgaceae</taxon>
        <taxon>Mangrovivirga</taxon>
    </lineage>
</organism>
<comment type="caution">
    <text evidence="2">The sequence shown here is derived from an EMBL/GenBank/DDBJ whole genome shotgun (WGS) entry which is preliminary data.</text>
</comment>
<feature type="transmembrane region" description="Helical" evidence="1">
    <location>
        <begin position="78"/>
        <end position="100"/>
    </location>
</feature>
<proteinExistence type="predicted"/>
<keyword evidence="3" id="KW-1185">Reference proteome</keyword>